<protein>
    <submittedName>
        <fullName evidence="1">GD20419</fullName>
    </submittedName>
</protein>
<accession>B4QZU8</accession>
<sequence>MAATCPRCAASDKEHLHLRGPALLEMQMWDTSRVLDLQIPQKGENGNGNGFCPRPKNKKIRGNSPSCFRSGPWQHGVPLLTAHNSHVPMLASDRVNCAWKLAAAAADDVAPRLWASGVGLLEEDFLGL</sequence>
<dbReference type="AlphaFoldDB" id="B4QZU8"/>
<proteinExistence type="predicted"/>
<organism evidence="1 2">
    <name type="scientific">Drosophila simulans</name>
    <name type="common">Fruit fly</name>
    <dbReference type="NCBI Taxonomy" id="7240"/>
    <lineage>
        <taxon>Eukaryota</taxon>
        <taxon>Metazoa</taxon>
        <taxon>Ecdysozoa</taxon>
        <taxon>Arthropoda</taxon>
        <taxon>Hexapoda</taxon>
        <taxon>Insecta</taxon>
        <taxon>Pterygota</taxon>
        <taxon>Neoptera</taxon>
        <taxon>Endopterygota</taxon>
        <taxon>Diptera</taxon>
        <taxon>Brachycera</taxon>
        <taxon>Muscomorpha</taxon>
        <taxon>Ephydroidea</taxon>
        <taxon>Drosophilidae</taxon>
        <taxon>Drosophila</taxon>
        <taxon>Sophophora</taxon>
    </lineage>
</organism>
<dbReference type="Proteomes" id="UP000000304">
    <property type="component" value="Chromosome 3R"/>
</dbReference>
<name>B4QZU8_DROSI</name>
<evidence type="ECO:0000313" key="2">
    <source>
        <dbReference type="Proteomes" id="UP000000304"/>
    </source>
</evidence>
<keyword evidence="2" id="KW-1185">Reference proteome</keyword>
<gene>
    <name evidence="1" type="primary">Dsim\GD20419</name>
    <name evidence="1" type="ORF">Dsim_GD20419</name>
</gene>
<evidence type="ECO:0000313" key="1">
    <source>
        <dbReference type="EMBL" id="EDX12946.1"/>
    </source>
</evidence>
<dbReference type="HOGENOM" id="CLU_1961911_0_0_1"/>
<reference evidence="1 2" key="1">
    <citation type="journal article" date="2007" name="Nature">
        <title>Evolution of genes and genomes on the Drosophila phylogeny.</title>
        <authorList>
            <consortium name="Drosophila 12 Genomes Consortium"/>
            <person name="Clark A.G."/>
            <person name="Eisen M.B."/>
            <person name="Smith D.R."/>
            <person name="Bergman C.M."/>
            <person name="Oliver B."/>
            <person name="Markow T.A."/>
            <person name="Kaufman T.C."/>
            <person name="Kellis M."/>
            <person name="Gelbart W."/>
            <person name="Iyer V.N."/>
            <person name="Pollard D.A."/>
            <person name="Sackton T.B."/>
            <person name="Larracuente A.M."/>
            <person name="Singh N.D."/>
            <person name="Abad J.P."/>
            <person name="Abt D.N."/>
            <person name="Adryan B."/>
            <person name="Aguade M."/>
            <person name="Akashi H."/>
            <person name="Anderson W.W."/>
            <person name="Aquadro C.F."/>
            <person name="Ardell D.H."/>
            <person name="Arguello R."/>
            <person name="Artieri C.G."/>
            <person name="Barbash D.A."/>
            <person name="Barker D."/>
            <person name="Barsanti P."/>
            <person name="Batterham P."/>
            <person name="Batzoglou S."/>
            <person name="Begun D."/>
            <person name="Bhutkar A."/>
            <person name="Blanco E."/>
            <person name="Bosak S.A."/>
            <person name="Bradley R.K."/>
            <person name="Brand A.D."/>
            <person name="Brent M.R."/>
            <person name="Brooks A.N."/>
            <person name="Brown R.H."/>
            <person name="Butlin R.K."/>
            <person name="Caggese C."/>
            <person name="Calvi B.R."/>
            <person name="Bernardo de Carvalho A."/>
            <person name="Caspi A."/>
            <person name="Castrezana S."/>
            <person name="Celniker S.E."/>
            <person name="Chang J.L."/>
            <person name="Chapple C."/>
            <person name="Chatterji S."/>
            <person name="Chinwalla A."/>
            <person name="Civetta A."/>
            <person name="Clifton S.W."/>
            <person name="Comeron J.M."/>
            <person name="Costello J.C."/>
            <person name="Coyne J.A."/>
            <person name="Daub J."/>
            <person name="David R.G."/>
            <person name="Delcher A.L."/>
            <person name="Delehaunty K."/>
            <person name="Do C.B."/>
            <person name="Ebling H."/>
            <person name="Edwards K."/>
            <person name="Eickbush T."/>
            <person name="Evans J.D."/>
            <person name="Filipski A."/>
            <person name="Findeiss S."/>
            <person name="Freyhult E."/>
            <person name="Fulton L."/>
            <person name="Fulton R."/>
            <person name="Garcia A.C."/>
            <person name="Gardiner A."/>
            <person name="Garfield D.A."/>
            <person name="Garvin B.E."/>
            <person name="Gibson G."/>
            <person name="Gilbert D."/>
            <person name="Gnerre S."/>
            <person name="Godfrey J."/>
            <person name="Good R."/>
            <person name="Gotea V."/>
            <person name="Gravely B."/>
            <person name="Greenberg A.J."/>
            <person name="Griffiths-Jones S."/>
            <person name="Gross S."/>
            <person name="Guigo R."/>
            <person name="Gustafson E.A."/>
            <person name="Haerty W."/>
            <person name="Hahn M.W."/>
            <person name="Halligan D.L."/>
            <person name="Halpern A.L."/>
            <person name="Halter G.M."/>
            <person name="Han M.V."/>
            <person name="Heger A."/>
            <person name="Hillier L."/>
            <person name="Hinrichs A.S."/>
            <person name="Holmes I."/>
            <person name="Hoskins R.A."/>
            <person name="Hubisz M.J."/>
            <person name="Hultmark D."/>
            <person name="Huntley M.A."/>
            <person name="Jaffe D.B."/>
            <person name="Jagadeeshan S."/>
            <person name="Jeck W.R."/>
            <person name="Johnson J."/>
            <person name="Jones C.D."/>
            <person name="Jordan W.C."/>
            <person name="Karpen G.H."/>
            <person name="Kataoka E."/>
            <person name="Keightley P.D."/>
            <person name="Kheradpour P."/>
            <person name="Kirkness E.F."/>
            <person name="Koerich L.B."/>
            <person name="Kristiansen K."/>
            <person name="Kudrna D."/>
            <person name="Kulathinal R.J."/>
            <person name="Kumar S."/>
            <person name="Kwok R."/>
            <person name="Lander E."/>
            <person name="Langley C.H."/>
            <person name="Lapoint R."/>
            <person name="Lazzaro B.P."/>
            <person name="Lee S.J."/>
            <person name="Levesque L."/>
            <person name="Li R."/>
            <person name="Lin C.F."/>
            <person name="Lin M.F."/>
            <person name="Lindblad-Toh K."/>
            <person name="Llopart A."/>
            <person name="Long M."/>
            <person name="Low L."/>
            <person name="Lozovsky E."/>
            <person name="Lu J."/>
            <person name="Luo M."/>
            <person name="Machado C.A."/>
            <person name="Makalowski W."/>
            <person name="Marzo M."/>
            <person name="Matsuda M."/>
            <person name="Matzkin L."/>
            <person name="McAllister B."/>
            <person name="McBride C.S."/>
            <person name="McKernan B."/>
            <person name="McKernan K."/>
            <person name="Mendez-Lago M."/>
            <person name="Minx P."/>
            <person name="Mollenhauer M.U."/>
            <person name="Montooth K."/>
            <person name="Mount S.M."/>
            <person name="Mu X."/>
            <person name="Myers E."/>
            <person name="Negre B."/>
            <person name="Newfeld S."/>
            <person name="Nielsen R."/>
            <person name="Noor M.A."/>
            <person name="O'Grady P."/>
            <person name="Pachter L."/>
            <person name="Papaceit M."/>
            <person name="Parisi M.J."/>
            <person name="Parisi M."/>
            <person name="Parts L."/>
            <person name="Pedersen J.S."/>
            <person name="Pesole G."/>
            <person name="Phillippy A.M."/>
            <person name="Ponting C.P."/>
            <person name="Pop M."/>
            <person name="Porcelli D."/>
            <person name="Powell J.R."/>
            <person name="Prohaska S."/>
            <person name="Pruitt K."/>
            <person name="Puig M."/>
            <person name="Quesneville H."/>
            <person name="Ram K.R."/>
            <person name="Rand D."/>
            <person name="Rasmussen M.D."/>
            <person name="Reed L.K."/>
            <person name="Reenan R."/>
            <person name="Reily A."/>
            <person name="Remington K.A."/>
            <person name="Rieger T.T."/>
            <person name="Ritchie M.G."/>
            <person name="Robin C."/>
            <person name="Rogers Y.H."/>
            <person name="Rohde C."/>
            <person name="Rozas J."/>
            <person name="Rubenfield M.J."/>
            <person name="Ruiz A."/>
            <person name="Russo S."/>
            <person name="Salzberg S.L."/>
            <person name="Sanchez-Gracia A."/>
            <person name="Saranga D.J."/>
            <person name="Sato H."/>
            <person name="Schaeffer S.W."/>
            <person name="Schatz M.C."/>
            <person name="Schlenke T."/>
            <person name="Schwartz R."/>
            <person name="Segarra C."/>
            <person name="Singh R.S."/>
            <person name="Sirot L."/>
            <person name="Sirota M."/>
            <person name="Sisneros N.B."/>
            <person name="Smith C.D."/>
            <person name="Smith T.F."/>
            <person name="Spieth J."/>
            <person name="Stage D.E."/>
            <person name="Stark A."/>
            <person name="Stephan W."/>
            <person name="Strausberg R.L."/>
            <person name="Strempel S."/>
            <person name="Sturgill D."/>
            <person name="Sutton G."/>
            <person name="Sutton G.G."/>
            <person name="Tao W."/>
            <person name="Teichmann S."/>
            <person name="Tobari Y.N."/>
            <person name="Tomimura Y."/>
            <person name="Tsolas J.M."/>
            <person name="Valente V.L."/>
            <person name="Venter E."/>
            <person name="Venter J.C."/>
            <person name="Vicario S."/>
            <person name="Vieira F.G."/>
            <person name="Vilella A.J."/>
            <person name="Villasante A."/>
            <person name="Walenz B."/>
            <person name="Wang J."/>
            <person name="Wasserman M."/>
            <person name="Watts T."/>
            <person name="Wilson D."/>
            <person name="Wilson R.K."/>
            <person name="Wing R.A."/>
            <person name="Wolfner M.F."/>
            <person name="Wong A."/>
            <person name="Wong G.K."/>
            <person name="Wu C.I."/>
            <person name="Wu G."/>
            <person name="Yamamoto D."/>
            <person name="Yang H.P."/>
            <person name="Yang S.P."/>
            <person name="Yorke J.A."/>
            <person name="Yoshida K."/>
            <person name="Zdobnov E."/>
            <person name="Zhang P."/>
            <person name="Zhang Y."/>
            <person name="Zimin A.V."/>
            <person name="Baldwin J."/>
            <person name="Abdouelleil A."/>
            <person name="Abdulkadir J."/>
            <person name="Abebe A."/>
            <person name="Abera B."/>
            <person name="Abreu J."/>
            <person name="Acer S.C."/>
            <person name="Aftuck L."/>
            <person name="Alexander A."/>
            <person name="An P."/>
            <person name="Anderson E."/>
            <person name="Anderson S."/>
            <person name="Arachi H."/>
            <person name="Azer M."/>
            <person name="Bachantsang P."/>
            <person name="Barry A."/>
            <person name="Bayul T."/>
            <person name="Berlin A."/>
            <person name="Bessette D."/>
            <person name="Bloom T."/>
            <person name="Blye J."/>
            <person name="Boguslavskiy L."/>
            <person name="Bonnet C."/>
            <person name="Boukhgalter B."/>
            <person name="Bourzgui I."/>
            <person name="Brown A."/>
            <person name="Cahill P."/>
            <person name="Channer S."/>
            <person name="Cheshatsang Y."/>
            <person name="Chuda L."/>
            <person name="Citroen M."/>
            <person name="Collymore A."/>
            <person name="Cooke P."/>
            <person name="Costello M."/>
            <person name="D'Aco K."/>
            <person name="Daza R."/>
            <person name="De Haan G."/>
            <person name="DeGray S."/>
            <person name="DeMaso C."/>
            <person name="Dhargay N."/>
            <person name="Dooley K."/>
            <person name="Dooley E."/>
            <person name="Doricent M."/>
            <person name="Dorje P."/>
            <person name="Dorjee K."/>
            <person name="Dupes A."/>
            <person name="Elong R."/>
            <person name="Falk J."/>
            <person name="Farina A."/>
            <person name="Faro S."/>
            <person name="Ferguson D."/>
            <person name="Fisher S."/>
            <person name="Foley C.D."/>
            <person name="Franke A."/>
            <person name="Friedrich D."/>
            <person name="Gadbois L."/>
            <person name="Gearin G."/>
            <person name="Gearin C.R."/>
            <person name="Giannoukos G."/>
            <person name="Goode T."/>
            <person name="Graham J."/>
            <person name="Grandbois E."/>
            <person name="Grewal S."/>
            <person name="Gyaltsen K."/>
            <person name="Hafez N."/>
            <person name="Hagos B."/>
            <person name="Hall J."/>
            <person name="Henson C."/>
            <person name="Hollinger A."/>
            <person name="Honan T."/>
            <person name="Huard M.D."/>
            <person name="Hughes L."/>
            <person name="Hurhula B."/>
            <person name="Husby M.E."/>
            <person name="Kamat A."/>
            <person name="Kanga B."/>
            <person name="Kashin S."/>
            <person name="Khazanovich D."/>
            <person name="Kisner P."/>
            <person name="Lance K."/>
            <person name="Lara M."/>
            <person name="Lee W."/>
            <person name="Lennon N."/>
            <person name="Letendre F."/>
            <person name="LeVine R."/>
            <person name="Lipovsky A."/>
            <person name="Liu X."/>
            <person name="Liu J."/>
            <person name="Liu S."/>
            <person name="Lokyitsang T."/>
            <person name="Lokyitsang Y."/>
            <person name="Lubonja R."/>
            <person name="Lui A."/>
            <person name="MacDonald P."/>
            <person name="Magnisalis V."/>
            <person name="Maru K."/>
            <person name="Matthews C."/>
            <person name="McCusker W."/>
            <person name="McDonough S."/>
            <person name="Mehta T."/>
            <person name="Meldrim J."/>
            <person name="Meneus L."/>
            <person name="Mihai O."/>
            <person name="Mihalev A."/>
            <person name="Mihova T."/>
            <person name="Mittelman R."/>
            <person name="Mlenga V."/>
            <person name="Montmayeur A."/>
            <person name="Mulrain L."/>
            <person name="Navidi A."/>
            <person name="Naylor J."/>
            <person name="Negash T."/>
            <person name="Nguyen T."/>
            <person name="Nguyen N."/>
            <person name="Nicol R."/>
            <person name="Norbu C."/>
            <person name="Norbu N."/>
            <person name="Novod N."/>
            <person name="O'Neill B."/>
            <person name="Osman S."/>
            <person name="Markiewicz E."/>
            <person name="Oyono O.L."/>
            <person name="Patti C."/>
            <person name="Phunkhang P."/>
            <person name="Pierre F."/>
            <person name="Priest M."/>
            <person name="Raghuraman S."/>
            <person name="Rege F."/>
            <person name="Reyes R."/>
            <person name="Rise C."/>
            <person name="Rogov P."/>
            <person name="Ross K."/>
            <person name="Ryan E."/>
            <person name="Settipalli S."/>
            <person name="Shea T."/>
            <person name="Sherpa N."/>
            <person name="Shi L."/>
            <person name="Shih D."/>
            <person name="Sparrow T."/>
            <person name="Spaulding J."/>
            <person name="Stalker J."/>
            <person name="Stange-Thomann N."/>
            <person name="Stavropoulos S."/>
            <person name="Stone C."/>
            <person name="Strader C."/>
            <person name="Tesfaye S."/>
            <person name="Thomson T."/>
            <person name="Thoulutsang Y."/>
            <person name="Thoulutsang D."/>
            <person name="Topham K."/>
            <person name="Topping I."/>
            <person name="Tsamla T."/>
            <person name="Vassiliev H."/>
            <person name="Vo A."/>
            <person name="Wangchuk T."/>
            <person name="Wangdi T."/>
            <person name="Weiand M."/>
            <person name="Wilkinson J."/>
            <person name="Wilson A."/>
            <person name="Yadav S."/>
            <person name="Young G."/>
            <person name="Yu Q."/>
            <person name="Zembek L."/>
            <person name="Zhong D."/>
            <person name="Zimmer A."/>
            <person name="Zwirko Z."/>
            <person name="Jaffe D.B."/>
            <person name="Alvarez P."/>
            <person name="Brockman W."/>
            <person name="Butler J."/>
            <person name="Chin C."/>
            <person name="Gnerre S."/>
            <person name="Grabherr M."/>
            <person name="Kleber M."/>
            <person name="Mauceli E."/>
            <person name="MacCallum I."/>
        </authorList>
    </citation>
    <scope>NUCLEOTIDE SEQUENCE [LARGE SCALE GENOMIC DNA]</scope>
    <source>
        <strain evidence="2">white501</strain>
    </source>
</reference>
<dbReference type="EMBL" id="CM000364">
    <property type="protein sequence ID" value="EDX12946.1"/>
    <property type="molecule type" value="Genomic_DNA"/>
</dbReference>